<dbReference type="Pfam" id="PF00092">
    <property type="entry name" value="VWA"/>
    <property type="match status" value="1"/>
</dbReference>
<dbReference type="PROSITE" id="PS50234">
    <property type="entry name" value="VWFA"/>
    <property type="match status" value="1"/>
</dbReference>
<dbReference type="PANTHER" id="PTHR41248">
    <property type="entry name" value="NORD PROTEIN"/>
    <property type="match status" value="1"/>
</dbReference>
<dbReference type="InterPro" id="IPR036465">
    <property type="entry name" value="vWFA_dom_sf"/>
</dbReference>
<dbReference type="Gene3D" id="3.40.50.410">
    <property type="entry name" value="von Willebrand factor, type A domain"/>
    <property type="match status" value="1"/>
</dbReference>
<name>A0AAE4AT45_9HYPH</name>
<evidence type="ECO:0000256" key="1">
    <source>
        <dbReference type="SAM" id="MobiDB-lite"/>
    </source>
</evidence>
<dbReference type="SUPFAM" id="SSF53300">
    <property type="entry name" value="vWA-like"/>
    <property type="match status" value="1"/>
</dbReference>
<keyword evidence="4" id="KW-1185">Reference proteome</keyword>
<accession>A0AAE4AT45</accession>
<dbReference type="Proteomes" id="UP001229244">
    <property type="component" value="Unassembled WGS sequence"/>
</dbReference>
<evidence type="ECO:0000313" key="4">
    <source>
        <dbReference type="Proteomes" id="UP001229244"/>
    </source>
</evidence>
<dbReference type="PANTHER" id="PTHR41248:SF1">
    <property type="entry name" value="NORD PROTEIN"/>
    <property type="match status" value="1"/>
</dbReference>
<dbReference type="EMBL" id="JAUSUL010000002">
    <property type="protein sequence ID" value="MDQ0315777.1"/>
    <property type="molecule type" value="Genomic_DNA"/>
</dbReference>
<feature type="compositionally biased region" description="Basic and acidic residues" evidence="1">
    <location>
        <begin position="435"/>
        <end position="453"/>
    </location>
</feature>
<gene>
    <name evidence="3" type="ORF">J2S73_002234</name>
</gene>
<dbReference type="AlphaFoldDB" id="A0AAE4AT45"/>
<dbReference type="InterPro" id="IPR002035">
    <property type="entry name" value="VWF_A"/>
</dbReference>
<comment type="caution">
    <text evidence="3">The sequence shown here is derived from an EMBL/GenBank/DDBJ whole genome shotgun (WGS) entry which is preliminary data.</text>
</comment>
<reference evidence="3" key="1">
    <citation type="submission" date="2023-07" db="EMBL/GenBank/DDBJ databases">
        <title>Genomic Encyclopedia of Type Strains, Phase IV (KMG-IV): sequencing the most valuable type-strain genomes for metagenomic binning, comparative biology and taxonomic classification.</title>
        <authorList>
            <person name="Goeker M."/>
        </authorList>
    </citation>
    <scope>NUCLEOTIDE SEQUENCE</scope>
    <source>
        <strain evidence="3">DSM 21202</strain>
    </source>
</reference>
<evidence type="ECO:0000259" key="2">
    <source>
        <dbReference type="PROSITE" id="PS50234"/>
    </source>
</evidence>
<sequence>MSGAAHLTLLSTPEDSPVTLAHRIIGQREALRVPFREAFEVVSRRADTDERDRWCSAVLAMANANAGPTALLAGWQLSREQISRIGPDRISALLNSATDTCKRAGAKAAASLLREAPLALRILGDPEALLAWGRIVTDLAEEMPAAVLPLLTETGRILSQTDIEGFRIWVEAGRRATERDRLSQIAFFSLEDPGALRLLSRSGRGQPFDRLEKRLSTYATALYGRPAALRSFEPSIDATAPSRANIAGGLMRLPLRFPAPEDDQDRIFLAAVAHIGAHLEFSRIRFEVGKLRPLQIALVNLAEDHRVETLAARSLPGLAGLWRSFHTIAADTPATTDNLLARIARALADPGFEDDDWAVSKARALFAERADRLEDPQISREFGSLLGNDFGQRRLQFNWKTYAVEPIYRDDGLGLWELPEDDAPPETIEMFTDAARPEESDNPPEREDGRPDPDLEPAELRPISSEDGLPIARYPEWDYRANDLRHEWACVCETPATLGSPSELGRLTEPFASVHEKLVRQIRSARIGRAERLKRQPDGDVLDLEAAIEHTVKRRLGELGDDRLFVRRKRQARDLSTLVLLDVSQSTGDRPSLSTATVLELELAATALLGRAMDDIGDCIAIRSFASNGRDDVRISCLKDFDERFDDTVAARLAGARSGLSTRLGAAIRHATVEIAPERAYRRLIAVITDGEPSDIDVTDSDYLAYDAQHAVRAARRLGVDVVCIALSTAHLATAKRVFGAGHVFPVSRIDTLPTALSAIIFRLATR</sequence>
<dbReference type="RefSeq" id="WP_306885606.1">
    <property type="nucleotide sequence ID" value="NZ_JAUSUL010000002.1"/>
</dbReference>
<proteinExistence type="predicted"/>
<organism evidence="3 4">
    <name type="scientific">Amorphus orientalis</name>
    <dbReference type="NCBI Taxonomy" id="649198"/>
    <lineage>
        <taxon>Bacteria</taxon>
        <taxon>Pseudomonadati</taxon>
        <taxon>Pseudomonadota</taxon>
        <taxon>Alphaproteobacteria</taxon>
        <taxon>Hyphomicrobiales</taxon>
        <taxon>Amorphaceae</taxon>
        <taxon>Amorphus</taxon>
    </lineage>
</organism>
<dbReference type="InterPro" id="IPR051928">
    <property type="entry name" value="NorD/CobT"/>
</dbReference>
<protein>
    <recommendedName>
        <fullName evidence="2">VWFA domain-containing protein</fullName>
    </recommendedName>
</protein>
<feature type="domain" description="VWFA" evidence="2">
    <location>
        <begin position="576"/>
        <end position="760"/>
    </location>
</feature>
<feature type="region of interest" description="Disordered" evidence="1">
    <location>
        <begin position="434"/>
        <end position="467"/>
    </location>
</feature>
<dbReference type="SMART" id="SM00327">
    <property type="entry name" value="VWA"/>
    <property type="match status" value="1"/>
</dbReference>
<evidence type="ECO:0000313" key="3">
    <source>
        <dbReference type="EMBL" id="MDQ0315777.1"/>
    </source>
</evidence>